<organism evidence="1 2">
    <name type="scientific">Rhizobium halophytocola</name>
    <dbReference type="NCBI Taxonomy" id="735519"/>
    <lineage>
        <taxon>Bacteria</taxon>
        <taxon>Pseudomonadati</taxon>
        <taxon>Pseudomonadota</taxon>
        <taxon>Alphaproteobacteria</taxon>
        <taxon>Hyphomicrobiales</taxon>
        <taxon>Rhizobiaceae</taxon>
        <taxon>Rhizobium/Agrobacterium group</taxon>
        <taxon>Rhizobium</taxon>
    </lineage>
</organism>
<reference evidence="1 2" key="1">
    <citation type="submission" date="2021-03" db="EMBL/GenBank/DDBJ databases">
        <title>Genomic Encyclopedia of Type Strains, Phase IV (KMG-IV): sequencing the most valuable type-strain genomes for metagenomic binning, comparative biology and taxonomic classification.</title>
        <authorList>
            <person name="Goeker M."/>
        </authorList>
    </citation>
    <scope>NUCLEOTIDE SEQUENCE [LARGE SCALE GENOMIC DNA]</scope>
    <source>
        <strain evidence="1 2">DSM 21600</strain>
    </source>
</reference>
<dbReference type="Proteomes" id="UP000759443">
    <property type="component" value="Unassembled WGS sequence"/>
</dbReference>
<gene>
    <name evidence="1" type="ORF">J2Z17_002962</name>
</gene>
<dbReference type="RefSeq" id="WP_280923371.1">
    <property type="nucleotide sequence ID" value="NZ_JAGGJU010000007.1"/>
</dbReference>
<evidence type="ECO:0000313" key="2">
    <source>
        <dbReference type="Proteomes" id="UP000759443"/>
    </source>
</evidence>
<protein>
    <submittedName>
        <fullName evidence="1">Uncharacterized protein</fullName>
    </submittedName>
</protein>
<comment type="caution">
    <text evidence="1">The sequence shown here is derived from an EMBL/GenBank/DDBJ whole genome shotgun (WGS) entry which is preliminary data.</text>
</comment>
<sequence>MLPLAVIETLVRETWRGAPTVVFAVKDLQKSEPLILPTDT</sequence>
<evidence type="ECO:0000313" key="1">
    <source>
        <dbReference type="EMBL" id="MBP1851517.1"/>
    </source>
</evidence>
<dbReference type="EMBL" id="JAGGJU010000007">
    <property type="protein sequence ID" value="MBP1851517.1"/>
    <property type="molecule type" value="Genomic_DNA"/>
</dbReference>
<name>A0ABS4E0Q4_9HYPH</name>
<accession>A0ABS4E0Q4</accession>
<proteinExistence type="predicted"/>
<keyword evidence="2" id="KW-1185">Reference proteome</keyword>